<evidence type="ECO:0000256" key="4">
    <source>
        <dbReference type="ARBA" id="ARBA00022806"/>
    </source>
</evidence>
<dbReference type="PATRIC" id="fig|999408.3.peg.3032"/>
<dbReference type="SMART" id="SM00490">
    <property type="entry name" value="HELICc"/>
    <property type="match status" value="1"/>
</dbReference>
<accession>A0A0E2H948</accession>
<dbReference type="InterPro" id="IPR013701">
    <property type="entry name" value="Lhr-like_DEAD/DEAH_assoc"/>
</dbReference>
<evidence type="ECO:0000259" key="10">
    <source>
        <dbReference type="PROSITE" id="PS51192"/>
    </source>
</evidence>
<evidence type="ECO:0000313" key="12">
    <source>
        <dbReference type="EMBL" id="ENZ13473.1"/>
    </source>
</evidence>
<dbReference type="CDD" id="cd17922">
    <property type="entry name" value="DEXHc_LHR-like"/>
    <property type="match status" value="1"/>
</dbReference>
<dbReference type="Pfam" id="PF08494">
    <property type="entry name" value="DEAD_assoc"/>
    <property type="match status" value="1"/>
</dbReference>
<keyword evidence="8" id="KW-0413">Isomerase</keyword>
<dbReference type="InterPro" id="IPR011545">
    <property type="entry name" value="DEAD/DEAH_box_helicase_dom"/>
</dbReference>
<dbReference type="Pfam" id="PF00271">
    <property type="entry name" value="Helicase_C"/>
    <property type="match status" value="1"/>
</dbReference>
<feature type="domain" description="Helicase ATP-binding" evidence="10">
    <location>
        <begin position="32"/>
        <end position="246"/>
    </location>
</feature>
<dbReference type="GO" id="GO:0003677">
    <property type="term" value="F:DNA binding"/>
    <property type="evidence" value="ECO:0007669"/>
    <property type="project" value="UniProtKB-KW"/>
</dbReference>
<dbReference type="PANTHER" id="PTHR47962:SF5">
    <property type="entry name" value="ATP-DEPENDENT HELICASE LHR-RELATED"/>
    <property type="match status" value="1"/>
</dbReference>
<evidence type="ECO:0000256" key="8">
    <source>
        <dbReference type="ARBA" id="ARBA00023235"/>
    </source>
</evidence>
<dbReference type="Gene3D" id="3.40.50.300">
    <property type="entry name" value="P-loop containing nucleotide triphosphate hydrolases"/>
    <property type="match status" value="2"/>
</dbReference>
<keyword evidence="4 12" id="KW-0347">Helicase</keyword>
<dbReference type="GO" id="GO:0016887">
    <property type="term" value="F:ATP hydrolysis activity"/>
    <property type="evidence" value="ECO:0007669"/>
    <property type="project" value="TreeGrafter"/>
</dbReference>
<evidence type="ECO:0000256" key="2">
    <source>
        <dbReference type="ARBA" id="ARBA00022763"/>
    </source>
</evidence>
<dbReference type="GO" id="GO:0004386">
    <property type="term" value="F:helicase activity"/>
    <property type="evidence" value="ECO:0007669"/>
    <property type="project" value="UniProtKB-KW"/>
</dbReference>
<evidence type="ECO:0000256" key="7">
    <source>
        <dbReference type="ARBA" id="ARBA00023204"/>
    </source>
</evidence>
<feature type="region of interest" description="Disordered" evidence="9">
    <location>
        <begin position="106"/>
        <end position="132"/>
    </location>
</feature>
<keyword evidence="6" id="KW-0238">DNA-binding</keyword>
<reference evidence="12 13" key="1">
    <citation type="submission" date="2013-01" db="EMBL/GenBank/DDBJ databases">
        <title>The Genome Sequence of Clostridium clostridioforme 90A8.</title>
        <authorList>
            <consortium name="The Broad Institute Genome Sequencing Platform"/>
            <person name="Earl A."/>
            <person name="Ward D."/>
            <person name="Feldgarden M."/>
            <person name="Gevers D."/>
            <person name="Courvalin P."/>
            <person name="Lambert T."/>
            <person name="Walker B."/>
            <person name="Young S.K."/>
            <person name="Zeng Q."/>
            <person name="Gargeya S."/>
            <person name="Fitzgerald M."/>
            <person name="Haas B."/>
            <person name="Abouelleil A."/>
            <person name="Alvarado L."/>
            <person name="Arachchi H.M."/>
            <person name="Berlin A.M."/>
            <person name="Chapman S.B."/>
            <person name="Dewar J."/>
            <person name="Goldberg J."/>
            <person name="Griggs A."/>
            <person name="Gujja S."/>
            <person name="Hansen M."/>
            <person name="Howarth C."/>
            <person name="Imamovic A."/>
            <person name="Larimer J."/>
            <person name="McCowan C."/>
            <person name="Murphy C."/>
            <person name="Neiman D."/>
            <person name="Pearson M."/>
            <person name="Priest M."/>
            <person name="Roberts A."/>
            <person name="Saif S."/>
            <person name="Shea T."/>
            <person name="Sisk P."/>
            <person name="Sykes S."/>
            <person name="Wortman J."/>
            <person name="Nusbaum C."/>
            <person name="Birren B."/>
        </authorList>
    </citation>
    <scope>NUCLEOTIDE SEQUENCE [LARGE SCALE GENOMIC DNA]</scope>
    <source>
        <strain evidence="12 13">90A8</strain>
    </source>
</reference>
<proteinExistence type="predicted"/>
<dbReference type="EMBL" id="AGYR01000031">
    <property type="protein sequence ID" value="ENZ13473.1"/>
    <property type="molecule type" value="Genomic_DNA"/>
</dbReference>
<dbReference type="GO" id="GO:0006281">
    <property type="term" value="P:DNA repair"/>
    <property type="evidence" value="ECO:0007669"/>
    <property type="project" value="UniProtKB-KW"/>
</dbReference>
<evidence type="ECO:0000259" key="11">
    <source>
        <dbReference type="PROSITE" id="PS51194"/>
    </source>
</evidence>
<protein>
    <submittedName>
        <fullName evidence="12">ATP-dependent helicase</fullName>
    </submittedName>
</protein>
<dbReference type="InterPro" id="IPR052511">
    <property type="entry name" value="ATP-dep_Helicase"/>
</dbReference>
<keyword evidence="2" id="KW-0227">DNA damage</keyword>
<dbReference type="PROSITE" id="PS51192">
    <property type="entry name" value="HELICASE_ATP_BIND_1"/>
    <property type="match status" value="1"/>
</dbReference>
<dbReference type="InterPro" id="IPR055367">
    <property type="entry name" value="WH4_Lhr"/>
</dbReference>
<dbReference type="Pfam" id="PF00270">
    <property type="entry name" value="DEAD"/>
    <property type="match status" value="2"/>
</dbReference>
<gene>
    <name evidence="12" type="ORF">HMPREF1090_02811</name>
</gene>
<dbReference type="InterPro" id="IPR027417">
    <property type="entry name" value="P-loop_NTPase"/>
</dbReference>
<dbReference type="Pfam" id="PF19306">
    <property type="entry name" value="WHD_Lhr"/>
    <property type="match status" value="1"/>
</dbReference>
<comment type="caution">
    <text evidence="12">The sequence shown here is derived from an EMBL/GenBank/DDBJ whole genome shotgun (WGS) entry which is preliminary data.</text>
</comment>
<dbReference type="RefSeq" id="WP_002595995.1">
    <property type="nucleotide sequence ID" value="NZ_KB851022.1"/>
</dbReference>
<evidence type="ECO:0000313" key="13">
    <source>
        <dbReference type="Proteomes" id="UP000013085"/>
    </source>
</evidence>
<dbReference type="InterPro" id="IPR001650">
    <property type="entry name" value="Helicase_C-like"/>
</dbReference>
<dbReference type="SUPFAM" id="SSF52540">
    <property type="entry name" value="P-loop containing nucleoside triphosphate hydrolases"/>
    <property type="match status" value="1"/>
</dbReference>
<evidence type="ECO:0000256" key="3">
    <source>
        <dbReference type="ARBA" id="ARBA00022801"/>
    </source>
</evidence>
<keyword evidence="7" id="KW-0234">DNA repair</keyword>
<dbReference type="PANTHER" id="PTHR47962">
    <property type="entry name" value="ATP-DEPENDENT HELICASE LHR-RELATED-RELATED"/>
    <property type="match status" value="1"/>
</dbReference>
<dbReference type="PROSITE" id="PS51194">
    <property type="entry name" value="HELICASE_CTER"/>
    <property type="match status" value="1"/>
</dbReference>
<dbReference type="InterPro" id="IPR045628">
    <property type="entry name" value="Lhr_WH_dom"/>
</dbReference>
<keyword evidence="1" id="KW-0547">Nucleotide-binding</keyword>
<keyword evidence="3" id="KW-0378">Hydrolase</keyword>
<organism evidence="12 13">
    <name type="scientific">[Clostridium] clostridioforme 90A8</name>
    <dbReference type="NCBI Taxonomy" id="999408"/>
    <lineage>
        <taxon>Bacteria</taxon>
        <taxon>Bacillati</taxon>
        <taxon>Bacillota</taxon>
        <taxon>Clostridia</taxon>
        <taxon>Lachnospirales</taxon>
        <taxon>Lachnospiraceae</taxon>
        <taxon>Enterocloster</taxon>
    </lineage>
</organism>
<sequence>MQEDTLKQFLPATERWFRKTFGEPTKIQKEAWPAIADGRHVLVSAPTGTGKTLSAFLVFIDQLGGLAGRGELKEELYVIYVSPLKSLAGDIRENLRKPLEGIEAEALEENRFRPESEEPGEGTPGGGPGKQSIGQIQAAIRTGDTPQKERQRMVKHPPHILIITPESLYLMLTSKSGRQVLKTARAIILDELHALIDTKRGAHLMLSVARLDKLCGRRLQRIGLSATIEPLELAAAYLSPEPAVICAPSMDKQVEIQIVGTAPAVGRRKDPVWEELGMAVYRQCLSCKSVIAFSEGRRYVEKLAYYVNLLGGDGFARVHHGSLSKEQRDEVERDLREGRLRLLCATSSMELGIDVGDVERVLQVGCPRTISSTMQRLGRAGHNPGRVSVMYMYPRTAPEAVYCGMTAQVARHGGVERANPPRMCLDVLAQHLVSMASGESYSIADVMEVLERSYPFYQVTRKDVEDVLAMLAGDYEHSREIPARPRILYDRIHGRVAGDVYSRMLATAAGGTIPDKGMYAAKTEDGVKLGELDEEFVYESRIGDRFMLGAFGWRVVRQDKDSVIVTQAPAEGARLPFWKGETKGRDLRTSLAFGRIFGELEKACRDGELEKALGKLGLDESASSNASGFIQRQIQATEGLPDDRTIVVEHFKDSTGSHQVMVHALFGRRVNGPLSLVLRHMIRNTMGLDVGSVDEEDGFLLYPYGREQLPEGLLFQINPDQVRPVLEAILPDTPLFGMTFRYNAARALMMGMKRGGRQPLWMQRLKSTEMLSSLMGQPDHPLIRETKRECLEHQWDISGVMEILAKIRSGLITVREIWLDIPSPMSLPFQWQAEAEEMYEYSPVTPKIRQTVQEDLKKALLKPTAEELSRGWTRKKMPDNEEELHSLLMMEGDLEAGELDIPAEWLDTLARQGLACYVEPGIWIAAEHEDEYMRALRQQDEEAGMHIIRRMLYYRGGQTAEDVRERYFLSEKMTEELLDKLCRCKHAVEDQGVYYHEKLYERARGGHIRSLRSHAVTQPASHYAALMASRAVVPSTSEEQLREAMERGCRKPCPVRFWENVYFARRVERYGGSYLDRLLAQGDYFWRMSPEGTLCFCSYEDIDWEADAGAQAAGFEGDVIEGAVIKRDVFKEDAFKEDTFKEDEPKVGELKGDELLMYRELKRRGASFLKFLTKIPKEGSAQEVLLSLAEKGLVCADSFVPVRQWQNQDKVRKAAVRQRVNTRVMALSAGRWDIVRPVKKYGPEEWLELFLDENMILCRETFKKSIQAVSDSPYALTGEDGKKWDWSWAQALEILRVWEYTGRIRRGYFVEGMSGAQFVRSEDYDAVTGALREPDDHVVWLNGTDPALVWGKVLEFPEKCGFLAVAGTAVALKAGNLAAVMERQGRVLRIYDVNDKKEVMAEFVRAFKQGAIYPEQKRLVLKEYPAEAAEALQHAGYMREMKDYVVYK</sequence>
<feature type="domain" description="Helicase C-terminal" evidence="11">
    <location>
        <begin position="279"/>
        <end position="426"/>
    </location>
</feature>
<dbReference type="InterPro" id="IPR014001">
    <property type="entry name" value="Helicase_ATP-bd"/>
</dbReference>
<dbReference type="GO" id="GO:0005524">
    <property type="term" value="F:ATP binding"/>
    <property type="evidence" value="ECO:0007669"/>
    <property type="project" value="UniProtKB-KW"/>
</dbReference>
<evidence type="ECO:0000256" key="5">
    <source>
        <dbReference type="ARBA" id="ARBA00022840"/>
    </source>
</evidence>
<dbReference type="SMART" id="SM00487">
    <property type="entry name" value="DEXDc"/>
    <property type="match status" value="1"/>
</dbReference>
<dbReference type="Pfam" id="PF23234">
    <property type="entry name" value="WHD_4th_Lhr"/>
    <property type="match status" value="1"/>
</dbReference>
<dbReference type="Proteomes" id="UP000013085">
    <property type="component" value="Unassembled WGS sequence"/>
</dbReference>
<dbReference type="HOGENOM" id="CLU_002025_3_1_9"/>
<evidence type="ECO:0000256" key="1">
    <source>
        <dbReference type="ARBA" id="ARBA00022741"/>
    </source>
</evidence>
<keyword evidence="5" id="KW-0067">ATP-binding</keyword>
<evidence type="ECO:0000256" key="6">
    <source>
        <dbReference type="ARBA" id="ARBA00023125"/>
    </source>
</evidence>
<name>A0A0E2H948_9FIRM</name>
<evidence type="ECO:0000256" key="9">
    <source>
        <dbReference type="SAM" id="MobiDB-lite"/>
    </source>
</evidence>